<dbReference type="Pfam" id="PF02814">
    <property type="entry name" value="UreE_N"/>
    <property type="match status" value="1"/>
</dbReference>
<protein>
    <submittedName>
        <fullName evidence="6">Urease accessory protein UreE</fullName>
    </submittedName>
</protein>
<dbReference type="SUPFAM" id="SSF69287">
    <property type="entry name" value="Urease metallochaperone UreE, N-terminal domain"/>
    <property type="match status" value="1"/>
</dbReference>
<dbReference type="AlphaFoldDB" id="A0A380TCG4"/>
<accession>A0A380TCG4</accession>
<dbReference type="InterPro" id="IPR012406">
    <property type="entry name" value="UreE"/>
</dbReference>
<dbReference type="Gene3D" id="3.30.70.790">
    <property type="entry name" value="UreE, C-terminal domain"/>
    <property type="match status" value="1"/>
</dbReference>
<evidence type="ECO:0000313" key="6">
    <source>
        <dbReference type="EMBL" id="SUS06145.1"/>
    </source>
</evidence>
<evidence type="ECO:0000256" key="1">
    <source>
        <dbReference type="ARBA" id="ARBA00004496"/>
    </source>
</evidence>
<proteinExistence type="inferred from homology"/>
<keyword evidence="4" id="KW-0143">Chaperone</keyword>
<keyword evidence="2" id="KW-0963">Cytoplasm</keyword>
<dbReference type="SUPFAM" id="SSF69737">
    <property type="entry name" value="Urease metallochaperone UreE, C-terminal domain"/>
    <property type="match status" value="1"/>
</dbReference>
<dbReference type="HAMAP" id="MF_00822">
    <property type="entry name" value="UreE"/>
    <property type="match status" value="1"/>
</dbReference>
<dbReference type="PIRSF" id="PIRSF036402">
    <property type="entry name" value="Ureas_acces_UreE"/>
    <property type="match status" value="1"/>
</dbReference>
<dbReference type="InterPro" id="IPR036118">
    <property type="entry name" value="UreE_N_sf"/>
</dbReference>
<dbReference type="GO" id="GO:0019627">
    <property type="term" value="P:urea metabolic process"/>
    <property type="evidence" value="ECO:0007669"/>
    <property type="project" value="InterPro"/>
</dbReference>
<comment type="subcellular location">
    <subcellularLocation>
        <location evidence="1">Cytoplasm</location>
    </subcellularLocation>
</comment>
<organism evidence="6">
    <name type="scientific">metagenome</name>
    <dbReference type="NCBI Taxonomy" id="256318"/>
    <lineage>
        <taxon>unclassified sequences</taxon>
        <taxon>metagenomes</taxon>
    </lineage>
</organism>
<dbReference type="CDD" id="cd00571">
    <property type="entry name" value="UreE"/>
    <property type="match status" value="1"/>
</dbReference>
<dbReference type="GO" id="GO:0065003">
    <property type="term" value="P:protein-containing complex assembly"/>
    <property type="evidence" value="ECO:0007669"/>
    <property type="project" value="InterPro"/>
</dbReference>
<dbReference type="InterPro" id="IPR007864">
    <property type="entry name" value="UreE_C_dom"/>
</dbReference>
<dbReference type="GO" id="GO:0016151">
    <property type="term" value="F:nickel cation binding"/>
    <property type="evidence" value="ECO:0007669"/>
    <property type="project" value="InterPro"/>
</dbReference>
<evidence type="ECO:0000256" key="3">
    <source>
        <dbReference type="ARBA" id="ARBA00022596"/>
    </source>
</evidence>
<dbReference type="GO" id="GO:0005737">
    <property type="term" value="C:cytoplasm"/>
    <property type="evidence" value="ECO:0007669"/>
    <property type="project" value="UniProtKB-SubCell"/>
</dbReference>
<dbReference type="EMBL" id="UIDG01000164">
    <property type="protein sequence ID" value="SUS06145.1"/>
    <property type="molecule type" value="Genomic_DNA"/>
</dbReference>
<evidence type="ECO:0000256" key="4">
    <source>
        <dbReference type="ARBA" id="ARBA00023186"/>
    </source>
</evidence>
<evidence type="ECO:0000256" key="2">
    <source>
        <dbReference type="ARBA" id="ARBA00022490"/>
    </source>
</evidence>
<dbReference type="SMART" id="SM00988">
    <property type="entry name" value="UreE_N"/>
    <property type="match status" value="1"/>
</dbReference>
<dbReference type="Pfam" id="PF05194">
    <property type="entry name" value="UreE_C"/>
    <property type="match status" value="1"/>
</dbReference>
<reference evidence="6" key="1">
    <citation type="submission" date="2018-07" db="EMBL/GenBank/DDBJ databases">
        <authorList>
            <person name="Quirk P.G."/>
            <person name="Krulwich T.A."/>
        </authorList>
    </citation>
    <scope>NUCLEOTIDE SEQUENCE</scope>
</reference>
<dbReference type="GO" id="GO:0006457">
    <property type="term" value="P:protein folding"/>
    <property type="evidence" value="ECO:0007669"/>
    <property type="project" value="InterPro"/>
</dbReference>
<dbReference type="Gene3D" id="2.60.260.20">
    <property type="entry name" value="Urease metallochaperone UreE, N-terminal domain"/>
    <property type="match status" value="1"/>
</dbReference>
<name>A0A380TCG4_9ZZZZ</name>
<sequence length="159" mass="17129">MRRAVAREAQGTWPAEQEVATATLPYAERFRRRIRLTDDGGLPFLLDLERAVVLADGAGLRLAEGGYIRIIAAAEDVIDIEVASARELARVAWHLGNRHVPLEIVGERSLRIAADPALAAMLAVLHVRTRPGRAPFMPEPGAYADAAHGYHAAGAAGHD</sequence>
<gene>
    <name evidence="6" type="primary">ureE</name>
    <name evidence="6" type="ORF">DF3PB_2460003</name>
</gene>
<keyword evidence="3" id="KW-0533">Nickel</keyword>
<evidence type="ECO:0000259" key="5">
    <source>
        <dbReference type="SMART" id="SM00988"/>
    </source>
</evidence>
<dbReference type="InterPro" id="IPR004029">
    <property type="entry name" value="UreE_N"/>
</dbReference>
<feature type="domain" description="UreE urease accessory N-terminal" evidence="5">
    <location>
        <begin position="3"/>
        <end position="68"/>
    </location>
</feature>